<proteinExistence type="predicted"/>
<reference evidence="3" key="1">
    <citation type="journal article" date="2017" name="Genome Announc.">
        <title>Draft Genome Sequence of Terrimicrobium sacchariphilum NM-5T, a Facultative Anaerobic Soil Bacterium of the Class Spartobacteria.</title>
        <authorList>
            <person name="Qiu Y.L."/>
            <person name="Tourlousse D.M."/>
            <person name="Matsuura N."/>
            <person name="Ohashi A."/>
            <person name="Sekiguchi Y."/>
        </authorList>
    </citation>
    <scope>NUCLEOTIDE SEQUENCE [LARGE SCALE GENOMIC DNA]</scope>
    <source>
        <strain evidence="3">NM-5</strain>
    </source>
</reference>
<evidence type="ECO:0000313" key="2">
    <source>
        <dbReference type="EMBL" id="GAT32455.1"/>
    </source>
</evidence>
<keyword evidence="1" id="KW-0472">Membrane</keyword>
<dbReference type="RefSeq" id="WP_153811281.1">
    <property type="nucleotide sequence ID" value="NZ_BDCO01000002.1"/>
</dbReference>
<evidence type="ECO:0000313" key="3">
    <source>
        <dbReference type="Proteomes" id="UP000076023"/>
    </source>
</evidence>
<sequence>MKTASEAFALSRRAMVFLLVAGCSVYLGFLASVQFQLVSGSGSSPYPLDVSISVMLWAAFLVMTDITLRWFRFLRSGRFPRASRLWRRVLTCLLAVSGFAVLVCLFLSNP</sequence>
<dbReference type="AlphaFoldDB" id="A0A146G3R5"/>
<feature type="transmembrane region" description="Helical" evidence="1">
    <location>
        <begin position="50"/>
        <end position="68"/>
    </location>
</feature>
<keyword evidence="1" id="KW-1133">Transmembrane helix</keyword>
<organism evidence="2 3">
    <name type="scientific">Terrimicrobium sacchariphilum</name>
    <dbReference type="NCBI Taxonomy" id="690879"/>
    <lineage>
        <taxon>Bacteria</taxon>
        <taxon>Pseudomonadati</taxon>
        <taxon>Verrucomicrobiota</taxon>
        <taxon>Terrimicrobiia</taxon>
        <taxon>Terrimicrobiales</taxon>
        <taxon>Terrimicrobiaceae</taxon>
        <taxon>Terrimicrobium</taxon>
    </lineage>
</organism>
<keyword evidence="3" id="KW-1185">Reference proteome</keyword>
<feature type="transmembrane region" description="Helical" evidence="1">
    <location>
        <begin position="89"/>
        <end position="108"/>
    </location>
</feature>
<gene>
    <name evidence="2" type="ORF">TSACC_2854</name>
</gene>
<keyword evidence="1" id="KW-0812">Transmembrane</keyword>
<dbReference type="EMBL" id="BDCO01000002">
    <property type="protein sequence ID" value="GAT32455.1"/>
    <property type="molecule type" value="Genomic_DNA"/>
</dbReference>
<feature type="transmembrane region" description="Helical" evidence="1">
    <location>
        <begin position="16"/>
        <end position="38"/>
    </location>
</feature>
<dbReference type="STRING" id="690879.TSACC_2854"/>
<name>A0A146G3R5_TERSA</name>
<dbReference type="InParanoid" id="A0A146G3R5"/>
<evidence type="ECO:0000256" key="1">
    <source>
        <dbReference type="SAM" id="Phobius"/>
    </source>
</evidence>
<accession>A0A146G3R5</accession>
<protein>
    <submittedName>
        <fullName evidence="2">Uncharacterized protein</fullName>
    </submittedName>
</protein>
<comment type="caution">
    <text evidence="2">The sequence shown here is derived from an EMBL/GenBank/DDBJ whole genome shotgun (WGS) entry which is preliminary data.</text>
</comment>
<dbReference type="Proteomes" id="UP000076023">
    <property type="component" value="Unassembled WGS sequence"/>
</dbReference>